<protein>
    <recommendedName>
        <fullName evidence="7">Autophagy-related protein 1</fullName>
    </recommendedName>
</protein>
<comment type="similarity">
    <text evidence="2">Belongs to the protein kinase superfamily. CAMK Ser/Thr protein kinase family. CHEK2 subfamily.</text>
</comment>
<dbReference type="AlphaFoldDB" id="A0AAN7BCW8"/>
<feature type="region of interest" description="Disordered" evidence="9">
    <location>
        <begin position="770"/>
        <end position="818"/>
    </location>
</feature>
<evidence type="ECO:0000313" key="12">
    <source>
        <dbReference type="EMBL" id="KAK4218722.1"/>
    </source>
</evidence>
<organism evidence="12 13">
    <name type="scientific">Rhypophila decipiens</name>
    <dbReference type="NCBI Taxonomy" id="261697"/>
    <lineage>
        <taxon>Eukaryota</taxon>
        <taxon>Fungi</taxon>
        <taxon>Dikarya</taxon>
        <taxon>Ascomycota</taxon>
        <taxon>Pezizomycotina</taxon>
        <taxon>Sordariomycetes</taxon>
        <taxon>Sordariomycetidae</taxon>
        <taxon>Sordariales</taxon>
        <taxon>Naviculisporaceae</taxon>
        <taxon>Rhypophila</taxon>
    </lineage>
</organism>
<feature type="region of interest" description="Disordered" evidence="9">
    <location>
        <begin position="700"/>
        <end position="734"/>
    </location>
</feature>
<comment type="subcellular location">
    <subcellularLocation>
        <location evidence="1">Preautophagosomal structure membrane</location>
        <topology evidence="1">Peripheral membrane protein</topology>
    </subcellularLocation>
</comment>
<feature type="compositionally biased region" description="Polar residues" evidence="9">
    <location>
        <begin position="724"/>
        <end position="734"/>
    </location>
</feature>
<feature type="domain" description="FHA" evidence="10">
    <location>
        <begin position="112"/>
        <end position="165"/>
    </location>
</feature>
<sequence>MDSFGDSQPTQATQNVVDPRRLGQQNSGFSDQDISDIICLLVPYSETARIEVARIATENSQLTLGRDETCELAVDYSLEDDAQNFGLVQQERGDHHIALRFSANVKNPVQGFTFGRNASKCDICFQNDPFRRLSNIHFRIYFNEWAVLMIEDMSTNGTIVDDNLLKPKSNRGSKRTLTSGSKIKILLHQGGQDLVFLVRIPLLQGEARAAYQRNLDAYMENQARLVVDANATIVPGPGGHVDLFKAPAPRRAVPARVDAQPQEVEKRPPGPARLDSVLNTWPGSDKYNRVGEVGRGAFATVYMVTSKFNGSPYAAKELDKRKFMKNGILDQKVENEMRIMQQIEHPNIVRYIEHLDWNDRLLIIIMEYIPGGDLGKLILERGPLRETNVQTMARQLLDALRYLHNKNITHRDVKPDNILVQSLDPFVTKLTDFGLSKMVESEDTFLRTFCGTLLYCAPEVYSEYHEYNDQGHRVQRNRAYRPPPGQRYGHAVDVWSLGGVLFYSLTKKPPFPAKSGAGHSELLHSIMTKPLDITPLRQAGVSNEGIDFLSRMLDRRPESRATVEELFQHTWVGGPGFGVDPSTSQSFDEVDEDEELRIEASQLSLKDSAKEAARQARDDDELIPASDDEILDDEDVNDENHFSGYESEKENYTFGAGNQPQRLFGEVNVSAVGSSGAIPAERLNLPFSAGSLGGVTEIRDSFDSDLSTTPRPTSRKSQPRSDDQSPFASQSKSVNALNNMTFDVESQSLGGAESILEHLNMKSRAASVLLRPDTLNTSKRKSSMDLAADSDEQPPPEGRELKRIRSTGPPPDVPGLPVNPDDYELFACMVPLARGQSTRHQIDTPMHKSVFWIAQDKKTWHLRYPEMTHAQYDAFKAGAASRNETFGPGKSPLWGLAMKYFPPTTDERPDNRTQSNGLSDCSTLQGTETIPSTLQEAKADPDFIPDTQLREVRRPIPAPAAEWEKLVVACFRSARGSAVSDISALVTESMISWGRAHDNTRVYAERAETRVPKYGFKVLLWREGYDPYRDVRPWNRREFQEDGFHFYISTKATSGIWINGVHLPSHDHKNPNGPCRHWMRLYDEDSVVVWSPAGGSEKTELTFNCDWGDSAGPRSPWSIPTLVDEAIANRLDEICSRTEKKMRNLTEHDLKMEEADHDHTARMANMARERDRSRIFELARVEASRGGRRVSPSGRGGKAWAGHVPGNRMIPTFRSSSPTMSEMLRAARGG</sequence>
<keyword evidence="3" id="KW-0813">Transport</keyword>
<gene>
    <name evidence="12" type="ORF">QBC37DRAFT_177458</name>
</gene>
<keyword evidence="6" id="KW-0072">Autophagy</keyword>
<dbReference type="PROSITE" id="PS00108">
    <property type="entry name" value="PROTEIN_KINASE_ST"/>
    <property type="match status" value="1"/>
</dbReference>
<evidence type="ECO:0000256" key="1">
    <source>
        <dbReference type="ARBA" id="ARBA00004623"/>
    </source>
</evidence>
<dbReference type="InterPro" id="IPR008271">
    <property type="entry name" value="Ser/Thr_kinase_AS"/>
</dbReference>
<dbReference type="PANTHER" id="PTHR24348">
    <property type="entry name" value="SERINE/THREONINE-PROTEIN KINASE UNC-51-RELATED"/>
    <property type="match status" value="1"/>
</dbReference>
<dbReference type="SMART" id="SM00240">
    <property type="entry name" value="FHA"/>
    <property type="match status" value="1"/>
</dbReference>
<evidence type="ECO:0000256" key="2">
    <source>
        <dbReference type="ARBA" id="ARBA00005575"/>
    </source>
</evidence>
<evidence type="ECO:0000256" key="6">
    <source>
        <dbReference type="ARBA" id="ARBA00023006"/>
    </source>
</evidence>
<dbReference type="PROSITE" id="PS00107">
    <property type="entry name" value="PROTEIN_KINASE_ATP"/>
    <property type="match status" value="1"/>
</dbReference>
<dbReference type="Pfam" id="PF00069">
    <property type="entry name" value="Pkinase"/>
    <property type="match status" value="1"/>
</dbReference>
<dbReference type="FunFam" id="3.30.200.20:FF:000470">
    <property type="entry name" value="Serine/threonine-protein kinase RAD53"/>
    <property type="match status" value="1"/>
</dbReference>
<dbReference type="InterPro" id="IPR045269">
    <property type="entry name" value="Atg1-like"/>
</dbReference>
<feature type="region of interest" description="Disordered" evidence="9">
    <location>
        <begin position="1186"/>
        <end position="1221"/>
    </location>
</feature>
<feature type="compositionally biased region" description="Basic and acidic residues" evidence="9">
    <location>
        <begin position="638"/>
        <end position="651"/>
    </location>
</feature>
<dbReference type="InterPro" id="IPR017441">
    <property type="entry name" value="Protein_kinase_ATP_BS"/>
</dbReference>
<dbReference type="InterPro" id="IPR011009">
    <property type="entry name" value="Kinase-like_dom_sf"/>
</dbReference>
<evidence type="ECO:0000259" key="11">
    <source>
        <dbReference type="PROSITE" id="PS50011"/>
    </source>
</evidence>
<dbReference type="GO" id="GO:0034045">
    <property type="term" value="C:phagophore assembly site membrane"/>
    <property type="evidence" value="ECO:0007669"/>
    <property type="project" value="UniProtKB-SubCell"/>
</dbReference>
<keyword evidence="4 8" id="KW-0547">Nucleotide-binding</keyword>
<keyword evidence="13" id="KW-1185">Reference proteome</keyword>
<dbReference type="Gene3D" id="1.10.510.10">
    <property type="entry name" value="Transferase(Phosphotransferase) domain 1"/>
    <property type="match status" value="1"/>
</dbReference>
<dbReference type="PROSITE" id="PS50011">
    <property type="entry name" value="PROTEIN_KINASE_DOM"/>
    <property type="match status" value="1"/>
</dbReference>
<dbReference type="EMBL" id="MU858051">
    <property type="protein sequence ID" value="KAK4218722.1"/>
    <property type="molecule type" value="Genomic_DNA"/>
</dbReference>
<feature type="binding site" evidence="8">
    <location>
        <position position="316"/>
    </location>
    <ligand>
        <name>ATP</name>
        <dbReference type="ChEBI" id="CHEBI:30616"/>
    </ligand>
</feature>
<proteinExistence type="inferred from homology"/>
<evidence type="ECO:0000259" key="10">
    <source>
        <dbReference type="PROSITE" id="PS50006"/>
    </source>
</evidence>
<evidence type="ECO:0000313" key="13">
    <source>
        <dbReference type="Proteomes" id="UP001301769"/>
    </source>
</evidence>
<evidence type="ECO:0000256" key="4">
    <source>
        <dbReference type="ARBA" id="ARBA00022741"/>
    </source>
</evidence>
<feature type="compositionally biased region" description="Polar residues" evidence="9">
    <location>
        <begin position="912"/>
        <end position="923"/>
    </location>
</feature>
<dbReference type="InterPro" id="IPR000719">
    <property type="entry name" value="Prot_kinase_dom"/>
</dbReference>
<dbReference type="InterPro" id="IPR000253">
    <property type="entry name" value="FHA_dom"/>
</dbReference>
<evidence type="ECO:0000256" key="5">
    <source>
        <dbReference type="ARBA" id="ARBA00022840"/>
    </source>
</evidence>
<dbReference type="SUPFAM" id="SSF56112">
    <property type="entry name" value="Protein kinase-like (PK-like)"/>
    <property type="match status" value="1"/>
</dbReference>
<feature type="domain" description="Protein kinase" evidence="11">
    <location>
        <begin position="287"/>
        <end position="572"/>
    </location>
</feature>
<dbReference type="GO" id="GO:0005524">
    <property type="term" value="F:ATP binding"/>
    <property type="evidence" value="ECO:0007669"/>
    <property type="project" value="UniProtKB-UniRule"/>
</dbReference>
<dbReference type="GO" id="GO:0006914">
    <property type="term" value="P:autophagy"/>
    <property type="evidence" value="ECO:0007669"/>
    <property type="project" value="UniProtKB-KW"/>
</dbReference>
<reference evidence="12" key="2">
    <citation type="submission" date="2023-05" db="EMBL/GenBank/DDBJ databases">
        <authorList>
            <consortium name="Lawrence Berkeley National Laboratory"/>
            <person name="Steindorff A."/>
            <person name="Hensen N."/>
            <person name="Bonometti L."/>
            <person name="Westerberg I."/>
            <person name="Brannstrom I.O."/>
            <person name="Guillou S."/>
            <person name="Cros-Aarteil S."/>
            <person name="Calhoun S."/>
            <person name="Haridas S."/>
            <person name="Kuo A."/>
            <person name="Mondo S."/>
            <person name="Pangilinan J."/>
            <person name="Riley R."/>
            <person name="Labutti K."/>
            <person name="Andreopoulos B."/>
            <person name="Lipzen A."/>
            <person name="Chen C."/>
            <person name="Yanf M."/>
            <person name="Daum C."/>
            <person name="Ng V."/>
            <person name="Clum A."/>
            <person name="Ohm R."/>
            <person name="Martin F."/>
            <person name="Silar P."/>
            <person name="Natvig D."/>
            <person name="Lalanne C."/>
            <person name="Gautier V."/>
            <person name="Ament-Velasquez S.L."/>
            <person name="Kruys A."/>
            <person name="Hutchinson M.I."/>
            <person name="Powell A.J."/>
            <person name="Barry K."/>
            <person name="Miller A.N."/>
            <person name="Grigoriev I.V."/>
            <person name="Debuchy R."/>
            <person name="Gladieux P."/>
            <person name="Thoren M.H."/>
            <person name="Johannesson H."/>
        </authorList>
    </citation>
    <scope>NUCLEOTIDE SEQUENCE</scope>
    <source>
        <strain evidence="12">PSN293</strain>
    </source>
</reference>
<dbReference type="Gene3D" id="2.60.200.20">
    <property type="match status" value="1"/>
</dbReference>
<feature type="region of interest" description="Disordered" evidence="9">
    <location>
        <begin position="903"/>
        <end position="923"/>
    </location>
</feature>
<dbReference type="SUPFAM" id="SSF49879">
    <property type="entry name" value="SMAD/FHA domain"/>
    <property type="match status" value="1"/>
</dbReference>
<reference evidence="12" key="1">
    <citation type="journal article" date="2023" name="Mol. Phylogenet. Evol.">
        <title>Genome-scale phylogeny and comparative genomics of the fungal order Sordariales.</title>
        <authorList>
            <person name="Hensen N."/>
            <person name="Bonometti L."/>
            <person name="Westerberg I."/>
            <person name="Brannstrom I.O."/>
            <person name="Guillou S."/>
            <person name="Cros-Aarteil S."/>
            <person name="Calhoun S."/>
            <person name="Haridas S."/>
            <person name="Kuo A."/>
            <person name="Mondo S."/>
            <person name="Pangilinan J."/>
            <person name="Riley R."/>
            <person name="LaButti K."/>
            <person name="Andreopoulos B."/>
            <person name="Lipzen A."/>
            <person name="Chen C."/>
            <person name="Yan M."/>
            <person name="Daum C."/>
            <person name="Ng V."/>
            <person name="Clum A."/>
            <person name="Steindorff A."/>
            <person name="Ohm R.A."/>
            <person name="Martin F."/>
            <person name="Silar P."/>
            <person name="Natvig D.O."/>
            <person name="Lalanne C."/>
            <person name="Gautier V."/>
            <person name="Ament-Velasquez S.L."/>
            <person name="Kruys A."/>
            <person name="Hutchinson M.I."/>
            <person name="Powell A.J."/>
            <person name="Barry K."/>
            <person name="Miller A.N."/>
            <person name="Grigoriev I.V."/>
            <person name="Debuchy R."/>
            <person name="Gladieux P."/>
            <person name="Hiltunen Thoren M."/>
            <person name="Johannesson H."/>
        </authorList>
    </citation>
    <scope>NUCLEOTIDE SEQUENCE</scope>
    <source>
        <strain evidence="12">PSN293</strain>
    </source>
</reference>
<comment type="caution">
    <text evidence="12">The sequence shown here is derived from an EMBL/GenBank/DDBJ whole genome shotgun (WGS) entry which is preliminary data.</text>
</comment>
<dbReference type="GO" id="GO:0004674">
    <property type="term" value="F:protein serine/threonine kinase activity"/>
    <property type="evidence" value="ECO:0007669"/>
    <property type="project" value="InterPro"/>
</dbReference>
<feature type="compositionally biased region" description="Polar residues" evidence="9">
    <location>
        <begin position="1"/>
        <end position="16"/>
    </location>
</feature>
<dbReference type="Pfam" id="PF00498">
    <property type="entry name" value="FHA"/>
    <property type="match status" value="1"/>
</dbReference>
<keyword evidence="5 8" id="KW-0067">ATP-binding</keyword>
<feature type="region of interest" description="Disordered" evidence="9">
    <location>
        <begin position="634"/>
        <end position="657"/>
    </location>
</feature>
<evidence type="ECO:0000256" key="8">
    <source>
        <dbReference type="PROSITE-ProRule" id="PRU10141"/>
    </source>
</evidence>
<evidence type="ECO:0000256" key="3">
    <source>
        <dbReference type="ARBA" id="ARBA00022448"/>
    </source>
</evidence>
<evidence type="ECO:0000256" key="7">
    <source>
        <dbReference type="ARBA" id="ARBA00030237"/>
    </source>
</evidence>
<accession>A0AAN7BCW8</accession>
<name>A0AAN7BCW8_9PEZI</name>
<feature type="region of interest" description="Disordered" evidence="9">
    <location>
        <begin position="1"/>
        <end position="28"/>
    </location>
</feature>
<dbReference type="GO" id="GO:0010506">
    <property type="term" value="P:regulation of autophagy"/>
    <property type="evidence" value="ECO:0007669"/>
    <property type="project" value="InterPro"/>
</dbReference>
<dbReference type="SMART" id="SM00220">
    <property type="entry name" value="S_TKc"/>
    <property type="match status" value="1"/>
</dbReference>
<evidence type="ECO:0000256" key="9">
    <source>
        <dbReference type="SAM" id="MobiDB-lite"/>
    </source>
</evidence>
<dbReference type="Proteomes" id="UP001301769">
    <property type="component" value="Unassembled WGS sequence"/>
</dbReference>
<dbReference type="PROSITE" id="PS50006">
    <property type="entry name" value="FHA_DOMAIN"/>
    <property type="match status" value="1"/>
</dbReference>
<dbReference type="InterPro" id="IPR008984">
    <property type="entry name" value="SMAD_FHA_dom_sf"/>
</dbReference>